<dbReference type="EMBL" id="CAJFCW020000001">
    <property type="protein sequence ID" value="CAG9077644.1"/>
    <property type="molecule type" value="Genomic_DNA"/>
</dbReference>
<dbReference type="PANTHER" id="PTHR14614">
    <property type="entry name" value="HEPATOCELLULAR CARCINOMA-ASSOCIATED ANTIGEN"/>
    <property type="match status" value="1"/>
</dbReference>
<dbReference type="SUPFAM" id="SSF53335">
    <property type="entry name" value="S-adenosyl-L-methionine-dependent methyltransferases"/>
    <property type="match status" value="1"/>
</dbReference>
<dbReference type="Proteomes" id="UP000783686">
    <property type="component" value="Unassembled WGS sequence"/>
</dbReference>
<evidence type="ECO:0000259" key="1">
    <source>
        <dbReference type="Pfam" id="PF05347"/>
    </source>
</evidence>
<proteinExistence type="predicted"/>
<dbReference type="InterPro" id="IPR029063">
    <property type="entry name" value="SAM-dependent_MTases_sf"/>
</dbReference>
<dbReference type="Pfam" id="PF05347">
    <property type="entry name" value="Complex1_LYR"/>
    <property type="match status" value="1"/>
</dbReference>
<name>A0A811JQ41_9BILA</name>
<dbReference type="Gene3D" id="3.40.50.150">
    <property type="entry name" value="Vaccinia Virus protein VP39"/>
    <property type="match status" value="1"/>
</dbReference>
<protein>
    <recommendedName>
        <fullName evidence="1">Complex 1 LYR protein domain-containing protein</fullName>
    </recommendedName>
</protein>
<accession>A0A811JQ41</accession>
<dbReference type="InterPro" id="IPR019410">
    <property type="entry name" value="Methyltransf_16"/>
</dbReference>
<keyword evidence="3" id="KW-1185">Reference proteome</keyword>
<evidence type="ECO:0000313" key="2">
    <source>
        <dbReference type="EMBL" id="CAD5205487.1"/>
    </source>
</evidence>
<dbReference type="OrthoDB" id="275715at2759"/>
<dbReference type="InterPro" id="IPR045294">
    <property type="entry name" value="Complex1_LYR_LYRM1"/>
</dbReference>
<reference evidence="2" key="1">
    <citation type="submission" date="2020-09" db="EMBL/GenBank/DDBJ databases">
        <authorList>
            <person name="Kikuchi T."/>
        </authorList>
    </citation>
    <scope>NUCLEOTIDE SEQUENCE</scope>
    <source>
        <strain evidence="2">SH1</strain>
    </source>
</reference>
<evidence type="ECO:0000313" key="3">
    <source>
        <dbReference type="Proteomes" id="UP000614601"/>
    </source>
</evidence>
<dbReference type="CDD" id="cd20261">
    <property type="entry name" value="Complex1_LYR_LYRM1"/>
    <property type="match status" value="1"/>
</dbReference>
<gene>
    <name evidence="2" type="ORF">BOKJ2_LOCUS171</name>
</gene>
<dbReference type="AlphaFoldDB" id="A0A811JQ41"/>
<dbReference type="EMBL" id="CAJFDH010000001">
    <property type="protein sequence ID" value="CAD5205487.1"/>
    <property type="molecule type" value="Genomic_DNA"/>
</dbReference>
<dbReference type="CDD" id="cd02440">
    <property type="entry name" value="AdoMet_MTases"/>
    <property type="match status" value="1"/>
</dbReference>
<comment type="caution">
    <text evidence="2">The sequence shown here is derived from an EMBL/GenBank/DDBJ whole genome shotgun (WGS) entry which is preliminary data.</text>
</comment>
<dbReference type="InterPro" id="IPR008011">
    <property type="entry name" value="Complex1_LYR_dom"/>
</dbReference>
<dbReference type="Pfam" id="PF10294">
    <property type="entry name" value="Methyltransf_16"/>
    <property type="match status" value="1"/>
</dbReference>
<dbReference type="Proteomes" id="UP000614601">
    <property type="component" value="Unassembled WGS sequence"/>
</dbReference>
<dbReference type="PANTHER" id="PTHR14614:SF130">
    <property type="entry name" value="PROTEIN-LYSINE N-METHYLTRANSFERASE EEF2KMT"/>
    <property type="match status" value="1"/>
</dbReference>
<sequence length="431" mass="49212">MKTEGNADENQYLMQRIRVLRLFKQILRTGRTWEAKEAEKTSEQKVYIRNEAFKRFRENKNVSNSEEIEKLIEEGEKRLEIGKHYKLPYERPAYLHPGASFDVHVQNKQFRIRSGAASKLPFGGGKRNPFISLPVDDLDVLFGNYEIRQKFPLKASFERRFLKLLSDKLAKHNVYSDGVFAALAGAMQNTFETFHRMFLHPKLQSPLIIEEKNQAISQGTTGLSTWGAAYLLSNYLIQTSEVTSNLNKDHPLKVLELGAGCGLAGLSLAKAFMSIQLTTTDCDMNVLVQLRKNVLLNFGEEQRVKVAELDWFKSEKNEVLKEEFDVVIAADVIYDPEILEAFLNTVTLILKRNSNSRAIVAFKERNPDTLQMFMERLDSSTLEIELFVETKAETPFSTVLNYKDGTSVAIDNVIPPDSCLDNFRILKLKIN</sequence>
<organism evidence="2 3">
    <name type="scientific">Bursaphelenchus okinawaensis</name>
    <dbReference type="NCBI Taxonomy" id="465554"/>
    <lineage>
        <taxon>Eukaryota</taxon>
        <taxon>Metazoa</taxon>
        <taxon>Ecdysozoa</taxon>
        <taxon>Nematoda</taxon>
        <taxon>Chromadorea</taxon>
        <taxon>Rhabditida</taxon>
        <taxon>Tylenchina</taxon>
        <taxon>Tylenchomorpha</taxon>
        <taxon>Aphelenchoidea</taxon>
        <taxon>Aphelenchoididae</taxon>
        <taxon>Bursaphelenchus</taxon>
    </lineage>
</organism>
<feature type="domain" description="Complex 1 LYR protein" evidence="1">
    <location>
        <begin position="18"/>
        <end position="80"/>
    </location>
</feature>